<reference evidence="1" key="1">
    <citation type="submission" date="2021-03" db="EMBL/GenBank/DDBJ databases">
        <title>Evolutionary priming and transition to the ectomycorrhizal habit in an iconic lineage of mushroom-forming fungi: is preadaptation a requirement?</title>
        <authorList>
            <consortium name="DOE Joint Genome Institute"/>
            <person name="Looney B.P."/>
            <person name="Miyauchi S."/>
            <person name="Morin E."/>
            <person name="Drula E."/>
            <person name="Courty P.E."/>
            <person name="Chicoki N."/>
            <person name="Fauchery L."/>
            <person name="Kohler A."/>
            <person name="Kuo A."/>
            <person name="LaButti K."/>
            <person name="Pangilinan J."/>
            <person name="Lipzen A."/>
            <person name="Riley R."/>
            <person name="Andreopoulos W."/>
            <person name="He G."/>
            <person name="Johnson J."/>
            <person name="Barry K.W."/>
            <person name="Grigoriev I.V."/>
            <person name="Nagy L."/>
            <person name="Hibbett D."/>
            <person name="Henrissat B."/>
            <person name="Matheny P.B."/>
            <person name="Labbe J."/>
            <person name="Martin A.F."/>
        </authorList>
    </citation>
    <scope>NUCLEOTIDE SEQUENCE</scope>
    <source>
        <strain evidence="1">BPL698</strain>
    </source>
</reference>
<evidence type="ECO:0000313" key="1">
    <source>
        <dbReference type="EMBL" id="KAI9440188.1"/>
    </source>
</evidence>
<dbReference type="EMBL" id="JAGFNK010000784">
    <property type="protein sequence ID" value="KAI9440188.1"/>
    <property type="molecule type" value="Genomic_DNA"/>
</dbReference>
<protein>
    <submittedName>
        <fullName evidence="1">Uncharacterized protein</fullName>
    </submittedName>
</protein>
<comment type="caution">
    <text evidence="1">The sequence shown here is derived from an EMBL/GenBank/DDBJ whole genome shotgun (WGS) entry which is preliminary data.</text>
</comment>
<name>A0ACC0TUJ4_9AGAM</name>
<proteinExistence type="predicted"/>
<gene>
    <name evidence="1" type="ORF">F5148DRAFT_840679</name>
</gene>
<organism evidence="1 2">
    <name type="scientific">Russula earlei</name>
    <dbReference type="NCBI Taxonomy" id="71964"/>
    <lineage>
        <taxon>Eukaryota</taxon>
        <taxon>Fungi</taxon>
        <taxon>Dikarya</taxon>
        <taxon>Basidiomycota</taxon>
        <taxon>Agaricomycotina</taxon>
        <taxon>Agaricomycetes</taxon>
        <taxon>Russulales</taxon>
        <taxon>Russulaceae</taxon>
        <taxon>Russula</taxon>
    </lineage>
</organism>
<accession>A0ACC0TUJ4</accession>
<keyword evidence="2" id="KW-1185">Reference proteome</keyword>
<dbReference type="Proteomes" id="UP001207468">
    <property type="component" value="Unassembled WGS sequence"/>
</dbReference>
<sequence>MYLLGTSLLLEIRCRALDSHLPSLAQVCTSTFPLLSNLKLLDIVDDVPHSHWTDDMDITQWLELLDPFIAVKDLRLSHRVAPHVCRVLAKERPRDVLPALQTFFKDLESLESIPYILRFVAARKRSGHPVAVHRWG</sequence>
<evidence type="ECO:0000313" key="2">
    <source>
        <dbReference type="Proteomes" id="UP001207468"/>
    </source>
</evidence>